<gene>
    <name evidence="1" type="ORF">KX928_14070</name>
</gene>
<evidence type="ECO:0008006" key="3">
    <source>
        <dbReference type="Google" id="ProtNLM"/>
    </source>
</evidence>
<dbReference type="EMBL" id="JAHXDN010000003">
    <property type="protein sequence ID" value="MBW4708911.1"/>
    <property type="molecule type" value="Genomic_DNA"/>
</dbReference>
<dbReference type="AlphaFoldDB" id="A0A9X1FWL3"/>
<proteinExistence type="predicted"/>
<keyword evidence="2" id="KW-1185">Reference proteome</keyword>
<comment type="caution">
    <text evidence="1">The sequence shown here is derived from an EMBL/GenBank/DDBJ whole genome shotgun (WGS) entry which is preliminary data.</text>
</comment>
<protein>
    <recommendedName>
        <fullName evidence="3">Glycosyltransferase 2-like domain-containing protein</fullName>
    </recommendedName>
</protein>
<sequence length="322" mass="36118">MTETKTEISVIIVASEGRESVAHLFTHLMSQKAADRLEVLVSAQAQYVEDLQDFPDHPFGAYHVVPADFSTSARARTDAIRAATTPLVVFAEDHCFPVGDQWAERIIAAHDGPFTAVGPIMENANPDTLTSWANLFVEYGPWLSHATPGEKENLPGHNSSYKRASLMEYGDGLAAMLEVEWVMQADMRAKGHRFLLADGVRARHLNFSRLSSSIRLQFFGGWMFAASRSAGWPASRRAFFCLAWPAIVFLRIVRTWPIMKHSQLSSRRRLACLPVTAFLFLCSGVGEALGYALGDCDQRNKYALLEYRRWTNLVDDERTYAR</sequence>
<dbReference type="RefSeq" id="WP_219503697.1">
    <property type="nucleotide sequence ID" value="NZ_JAHXDN010000003.1"/>
</dbReference>
<reference evidence="1" key="1">
    <citation type="submission" date="2021-07" db="EMBL/GenBank/DDBJ databases">
        <title>Roseobacter insulae sp. nov., isolated from a tidal flat.</title>
        <authorList>
            <person name="Park S."/>
            <person name="Yoon J.-H."/>
        </authorList>
    </citation>
    <scope>NUCLEOTIDE SEQUENCE</scope>
    <source>
        <strain evidence="1">YSTF-M11</strain>
    </source>
</reference>
<evidence type="ECO:0000313" key="1">
    <source>
        <dbReference type="EMBL" id="MBW4708911.1"/>
    </source>
</evidence>
<organism evidence="1 2">
    <name type="scientific">Roseobacter insulae</name>
    <dbReference type="NCBI Taxonomy" id="2859783"/>
    <lineage>
        <taxon>Bacteria</taxon>
        <taxon>Pseudomonadati</taxon>
        <taxon>Pseudomonadota</taxon>
        <taxon>Alphaproteobacteria</taxon>
        <taxon>Rhodobacterales</taxon>
        <taxon>Roseobacteraceae</taxon>
        <taxon>Roseobacter</taxon>
    </lineage>
</organism>
<evidence type="ECO:0000313" key="2">
    <source>
        <dbReference type="Proteomes" id="UP001138661"/>
    </source>
</evidence>
<dbReference type="Proteomes" id="UP001138661">
    <property type="component" value="Unassembled WGS sequence"/>
</dbReference>
<accession>A0A9X1FWL3</accession>
<name>A0A9X1FWL3_9RHOB</name>